<accession>A0A2P4UF34</accession>
<evidence type="ECO:0000313" key="1">
    <source>
        <dbReference type="EMBL" id="POM23628.1"/>
    </source>
</evidence>
<comment type="caution">
    <text evidence="1">The sequence shown here is derived from an EMBL/GenBank/DDBJ whole genome shotgun (WGS) entry which is preliminary data.</text>
</comment>
<dbReference type="NCBIfam" id="TIGR01509">
    <property type="entry name" value="HAD-SF-IA-v3"/>
    <property type="match status" value="1"/>
</dbReference>
<dbReference type="GO" id="GO:0050308">
    <property type="term" value="F:sugar-phosphatase activity"/>
    <property type="evidence" value="ECO:0007669"/>
    <property type="project" value="UniProtKB-EC"/>
</dbReference>
<dbReference type="InterPro" id="IPR051806">
    <property type="entry name" value="HAD-like_SPP"/>
</dbReference>
<dbReference type="Proteomes" id="UP000242367">
    <property type="component" value="Unassembled WGS sequence"/>
</dbReference>
<dbReference type="AlphaFoldDB" id="A0A2P4UF34"/>
<keyword evidence="2" id="KW-1185">Reference proteome</keyword>
<dbReference type="Gene3D" id="1.10.150.240">
    <property type="entry name" value="Putative phosphatase, domain 2"/>
    <property type="match status" value="1"/>
</dbReference>
<dbReference type="SUPFAM" id="SSF56784">
    <property type="entry name" value="HAD-like"/>
    <property type="match status" value="1"/>
</dbReference>
<protein>
    <submittedName>
        <fullName evidence="1">Sugar phosphatase YfbT</fullName>
        <ecNumber evidence="1">3.1.3.23</ecNumber>
    </submittedName>
</protein>
<dbReference type="SFLD" id="SFLDG01129">
    <property type="entry name" value="C1.5:_HAD__Beta-PGM__Phosphata"/>
    <property type="match status" value="1"/>
</dbReference>
<dbReference type="EC" id="3.1.3.23" evidence="1"/>
<reference evidence="1 2" key="1">
    <citation type="journal article" date="2017" name="Chemistry">
        <title>Isolation, Biosynthesis and Chemical Modifications of Rubterolones A-F: Rare Tropolone Alkaloids from Actinomadura sp. 5-2.</title>
        <authorList>
            <person name="Guo H."/>
            <person name="Benndorf R."/>
            <person name="Leichnitz D."/>
            <person name="Klassen J.L."/>
            <person name="Vollmers J."/>
            <person name="Gorls H."/>
            <person name="Steinacker M."/>
            <person name="Weigel C."/>
            <person name="Dahse H.M."/>
            <person name="Kaster A.K."/>
            <person name="de Beer Z.W."/>
            <person name="Poulsen M."/>
            <person name="Beemelmanns C."/>
        </authorList>
    </citation>
    <scope>NUCLEOTIDE SEQUENCE [LARGE SCALE GENOMIC DNA]</scope>
    <source>
        <strain evidence="1 2">5-2</strain>
    </source>
</reference>
<dbReference type="Pfam" id="PF00702">
    <property type="entry name" value="Hydrolase"/>
    <property type="match status" value="1"/>
</dbReference>
<dbReference type="PANTHER" id="PTHR43481:SF4">
    <property type="entry name" value="GLYCEROL-1-PHOSPHATE PHOSPHOHYDROLASE 1-RELATED"/>
    <property type="match status" value="1"/>
</dbReference>
<dbReference type="RefSeq" id="WP_103565219.1">
    <property type="nucleotide sequence ID" value="NZ_MTBP01000003.1"/>
</dbReference>
<sequence>MRRTPAVVAATALLLDMDGTLLDSTAVVERTWRDFARRHGLDAAAILAVSHGRRTAETVAEFAPPGADVAAETARVTAAEVRETDGIVPVPGAPELLAALPPDRWALVTSADRALAAARMRAAGLPLPPVVVTADDVAAGKPSPEGFLAAAGRLGVAPASALAFEDSPAGLLAAHAAGAATVLVGPGPVPDGVRAERVRDLRDVRVTADGPAGRLRVRLTPS</sequence>
<dbReference type="SFLD" id="SFLDS00003">
    <property type="entry name" value="Haloacid_Dehalogenase"/>
    <property type="match status" value="1"/>
</dbReference>
<proteinExistence type="predicted"/>
<gene>
    <name evidence="1" type="primary">yfbT</name>
    <name evidence="1" type="ORF">BTM25_47870</name>
</gene>
<dbReference type="InterPro" id="IPR023198">
    <property type="entry name" value="PGP-like_dom2"/>
</dbReference>
<dbReference type="PANTHER" id="PTHR43481">
    <property type="entry name" value="FRUCTOSE-1-PHOSPHATE PHOSPHATASE"/>
    <property type="match status" value="1"/>
</dbReference>
<name>A0A2P4UF34_9ACTN</name>
<dbReference type="InterPro" id="IPR036412">
    <property type="entry name" value="HAD-like_sf"/>
</dbReference>
<evidence type="ECO:0000313" key="2">
    <source>
        <dbReference type="Proteomes" id="UP000242367"/>
    </source>
</evidence>
<organism evidence="1 2">
    <name type="scientific">Actinomadura rubteroloni</name>
    <dbReference type="NCBI Taxonomy" id="1926885"/>
    <lineage>
        <taxon>Bacteria</taxon>
        <taxon>Bacillati</taxon>
        <taxon>Actinomycetota</taxon>
        <taxon>Actinomycetes</taxon>
        <taxon>Streptosporangiales</taxon>
        <taxon>Thermomonosporaceae</taxon>
        <taxon>Actinomadura</taxon>
    </lineage>
</organism>
<dbReference type="InterPro" id="IPR006439">
    <property type="entry name" value="HAD-SF_hydro_IA"/>
</dbReference>
<dbReference type="Gene3D" id="3.40.50.1000">
    <property type="entry name" value="HAD superfamily/HAD-like"/>
    <property type="match status" value="1"/>
</dbReference>
<dbReference type="InterPro" id="IPR023214">
    <property type="entry name" value="HAD_sf"/>
</dbReference>
<keyword evidence="1" id="KW-0378">Hydrolase</keyword>
<dbReference type="EMBL" id="MTBP01000003">
    <property type="protein sequence ID" value="POM23628.1"/>
    <property type="molecule type" value="Genomic_DNA"/>
</dbReference>